<dbReference type="CDD" id="cd23767">
    <property type="entry name" value="IQCD"/>
    <property type="match status" value="1"/>
</dbReference>
<organism evidence="2 3">
    <name type="scientific">Amphilophus citrinellus</name>
    <name type="common">Midas cichlid</name>
    <name type="synonym">Cichlasoma citrinellum</name>
    <dbReference type="NCBI Taxonomy" id="61819"/>
    <lineage>
        <taxon>Eukaryota</taxon>
        <taxon>Metazoa</taxon>
        <taxon>Chordata</taxon>
        <taxon>Craniata</taxon>
        <taxon>Vertebrata</taxon>
        <taxon>Euteleostomi</taxon>
        <taxon>Actinopterygii</taxon>
        <taxon>Neopterygii</taxon>
        <taxon>Teleostei</taxon>
        <taxon>Neoteleostei</taxon>
        <taxon>Acanthomorphata</taxon>
        <taxon>Ovalentaria</taxon>
        <taxon>Cichlomorphae</taxon>
        <taxon>Cichliformes</taxon>
        <taxon>Cichlidae</taxon>
        <taxon>New World cichlids</taxon>
        <taxon>Cichlasomatinae</taxon>
        <taxon>Heroini</taxon>
        <taxon>Amphilophus</taxon>
    </lineage>
</organism>
<proteinExistence type="predicted"/>
<dbReference type="Ensembl" id="ENSACIT00000002462.1">
    <property type="protein sequence ID" value="ENSACIP00000002373.1"/>
    <property type="gene ID" value="ENSACIG00000001926.1"/>
</dbReference>
<dbReference type="Pfam" id="PF00612">
    <property type="entry name" value="IQ"/>
    <property type="match status" value="1"/>
</dbReference>
<dbReference type="Gene3D" id="1.20.5.190">
    <property type="match status" value="1"/>
</dbReference>
<accession>A0A3Q0QWD0</accession>
<name>A0A3Q0QWD0_AMPCI</name>
<reference evidence="2" key="1">
    <citation type="submission" date="2025-08" db="UniProtKB">
        <authorList>
            <consortium name="Ensembl"/>
        </authorList>
    </citation>
    <scope>IDENTIFICATION</scope>
</reference>
<reference evidence="2" key="2">
    <citation type="submission" date="2025-09" db="UniProtKB">
        <authorList>
            <consortium name="Ensembl"/>
        </authorList>
    </citation>
    <scope>IDENTIFICATION</scope>
</reference>
<evidence type="ECO:0008006" key="4">
    <source>
        <dbReference type="Google" id="ProtNLM"/>
    </source>
</evidence>
<keyword evidence="3" id="KW-1185">Reference proteome</keyword>
<dbReference type="GeneTree" id="ENSGT00940000177774"/>
<dbReference type="InterPro" id="IPR000048">
    <property type="entry name" value="IQ_motif_EF-hand-BS"/>
</dbReference>
<sequence>GCCQNSGCQPQKEKGIMNIPLDDPEANRAAAKIQAGVRGHMTRKKLKLEDKDREERERRNKRERTEKSDDEIQHHFFHC</sequence>
<dbReference type="PANTHER" id="PTHR10699">
    <property type="entry name" value="NEUROMODULIN"/>
    <property type="match status" value="1"/>
</dbReference>
<evidence type="ECO:0000256" key="1">
    <source>
        <dbReference type="SAM" id="MobiDB-lite"/>
    </source>
</evidence>
<dbReference type="GO" id="GO:0005516">
    <property type="term" value="F:calmodulin binding"/>
    <property type="evidence" value="ECO:0007669"/>
    <property type="project" value="TreeGrafter"/>
</dbReference>
<dbReference type="PROSITE" id="PS50096">
    <property type="entry name" value="IQ"/>
    <property type="match status" value="1"/>
</dbReference>
<evidence type="ECO:0000313" key="2">
    <source>
        <dbReference type="Ensembl" id="ENSACIP00000002373.1"/>
    </source>
</evidence>
<evidence type="ECO:0000313" key="3">
    <source>
        <dbReference type="Proteomes" id="UP000261340"/>
    </source>
</evidence>
<protein>
    <recommendedName>
        <fullName evidence="4">Neurogranin</fullName>
    </recommendedName>
</protein>
<dbReference type="AlphaFoldDB" id="A0A3Q0QWD0"/>
<feature type="region of interest" description="Disordered" evidence="1">
    <location>
        <begin position="38"/>
        <end position="79"/>
    </location>
</feature>
<dbReference type="Proteomes" id="UP000261340">
    <property type="component" value="Unplaced"/>
</dbReference>
<dbReference type="STRING" id="61819.ENSACIP00000002373"/>
<dbReference type="PANTHER" id="PTHR10699:SF16">
    <property type="entry name" value="SPERM SURFACE PROTEIN SP17"/>
    <property type="match status" value="1"/>
</dbReference>
<dbReference type="SMART" id="SM00015">
    <property type="entry name" value="IQ"/>
    <property type="match status" value="1"/>
</dbReference>
<feature type="compositionally biased region" description="Basic and acidic residues" evidence="1">
    <location>
        <begin position="47"/>
        <end position="79"/>
    </location>
</feature>